<evidence type="ECO:0000313" key="2">
    <source>
        <dbReference type="Proteomes" id="UP000265366"/>
    </source>
</evidence>
<dbReference type="OrthoDB" id="7410360at2"/>
<organism evidence="1 2">
    <name type="scientific">Aurantiacibacter xanthus</name>
    <dbReference type="NCBI Taxonomy" id="1784712"/>
    <lineage>
        <taxon>Bacteria</taxon>
        <taxon>Pseudomonadati</taxon>
        <taxon>Pseudomonadota</taxon>
        <taxon>Alphaproteobacteria</taxon>
        <taxon>Sphingomonadales</taxon>
        <taxon>Erythrobacteraceae</taxon>
        <taxon>Aurantiacibacter</taxon>
    </lineage>
</organism>
<sequence>MDRYSLHISPAPTTGESPMTFDVPDLRTALIVTDIIMTSGVAEVWQEDRRLASVRRANRERLPFWHVG</sequence>
<gene>
    <name evidence="1" type="ORF">D2V17_13935</name>
</gene>
<comment type="caution">
    <text evidence="1">The sequence shown here is derived from an EMBL/GenBank/DDBJ whole genome shotgun (WGS) entry which is preliminary data.</text>
</comment>
<evidence type="ECO:0000313" key="1">
    <source>
        <dbReference type="EMBL" id="RIV83280.1"/>
    </source>
</evidence>
<reference evidence="1 2" key="1">
    <citation type="submission" date="2018-08" db="EMBL/GenBank/DDBJ databases">
        <title>Erythrobacter zhengii sp.nov., a bacterium isolated from deep-sea sediment.</title>
        <authorList>
            <person name="Fang C."/>
            <person name="Wu Y.-H."/>
            <person name="Sun C."/>
            <person name="Wang H."/>
            <person name="Cheng H."/>
            <person name="Meng F.-X."/>
            <person name="Wang C.-S."/>
            <person name="Xu X.-W."/>
        </authorList>
    </citation>
    <scope>NUCLEOTIDE SEQUENCE [LARGE SCALE GENOMIC DNA]</scope>
    <source>
        <strain evidence="1 2">CCTCC AB 2015396</strain>
    </source>
</reference>
<accession>A0A3A1P2G8</accession>
<dbReference type="RefSeq" id="WP_119593399.1">
    <property type="nucleotide sequence ID" value="NZ_QXFM01000113.1"/>
</dbReference>
<dbReference type="EMBL" id="QXFM01000113">
    <property type="protein sequence ID" value="RIV83280.1"/>
    <property type="molecule type" value="Genomic_DNA"/>
</dbReference>
<name>A0A3A1P2G8_9SPHN</name>
<dbReference type="Proteomes" id="UP000265366">
    <property type="component" value="Unassembled WGS sequence"/>
</dbReference>
<keyword evidence="2" id="KW-1185">Reference proteome</keyword>
<dbReference type="AlphaFoldDB" id="A0A3A1P2G8"/>
<protein>
    <submittedName>
        <fullName evidence="1">Uncharacterized protein</fullName>
    </submittedName>
</protein>
<proteinExistence type="predicted"/>